<gene>
    <name evidence="2" type="primary">LOC101777304</name>
    <name evidence="1" type="ORF">SETIT_4G160100v2</name>
</gene>
<reference evidence="1" key="2">
    <citation type="submission" date="2015-07" db="EMBL/GenBank/DDBJ databases">
        <authorList>
            <person name="Noorani M."/>
        </authorList>
    </citation>
    <scope>NUCLEOTIDE SEQUENCE</scope>
    <source>
        <strain evidence="1">Yugu1</strain>
    </source>
</reference>
<dbReference type="GeneID" id="101777304"/>
<dbReference type="KEGG" id="sita:101777304"/>
<evidence type="ECO:0008006" key="4">
    <source>
        <dbReference type="Google" id="ProtNLM"/>
    </source>
</evidence>
<evidence type="ECO:0000313" key="3">
    <source>
        <dbReference type="Proteomes" id="UP000004995"/>
    </source>
</evidence>
<dbReference type="Proteomes" id="UP000004995">
    <property type="component" value="Unassembled WGS sequence"/>
</dbReference>
<dbReference type="OMA" id="QKENWWE"/>
<dbReference type="eggNOG" id="KOG0014">
    <property type="taxonomic scope" value="Eukaryota"/>
</dbReference>
<dbReference type="GO" id="GO:0000981">
    <property type="term" value="F:DNA-binding transcription factor activity, RNA polymerase II-specific"/>
    <property type="evidence" value="ECO:0000318"/>
    <property type="project" value="GO_Central"/>
</dbReference>
<dbReference type="EMBL" id="CM003531">
    <property type="protein sequence ID" value="RCV21717.1"/>
    <property type="molecule type" value="Genomic_DNA"/>
</dbReference>
<name>K3Y1V4_SETIT</name>
<dbReference type="EnsemblPlants" id="KQL10716">
    <property type="protein sequence ID" value="KQL10716"/>
    <property type="gene ID" value="SETIT_008173mg"/>
</dbReference>
<dbReference type="GO" id="GO:0046983">
    <property type="term" value="F:protein dimerization activity"/>
    <property type="evidence" value="ECO:0007669"/>
    <property type="project" value="InterPro"/>
</dbReference>
<dbReference type="Gramene" id="KQL10716">
    <property type="protein sequence ID" value="KQL10716"/>
    <property type="gene ID" value="SETIT_008173mg"/>
</dbReference>
<reference evidence="1 3" key="1">
    <citation type="journal article" date="2012" name="Nat. Biotechnol.">
        <title>Reference genome sequence of the model plant Setaria.</title>
        <authorList>
            <person name="Bennetzen J.L."/>
            <person name="Schmutz J."/>
            <person name="Wang H."/>
            <person name="Percifield R."/>
            <person name="Hawkins J."/>
            <person name="Pontaroli A.C."/>
            <person name="Estep M."/>
            <person name="Feng L."/>
            <person name="Vaughn J.N."/>
            <person name="Grimwood J."/>
            <person name="Jenkins J."/>
            <person name="Barry K."/>
            <person name="Lindquist E."/>
            <person name="Hellsten U."/>
            <person name="Deshpande S."/>
            <person name="Wang X."/>
            <person name="Wu X."/>
            <person name="Mitros T."/>
            <person name="Triplett J."/>
            <person name="Yang X."/>
            <person name="Ye C.Y."/>
            <person name="Mauro-Herrera M."/>
            <person name="Wang L."/>
            <person name="Li P."/>
            <person name="Sharma M."/>
            <person name="Sharma R."/>
            <person name="Ronald P.C."/>
            <person name="Panaud O."/>
            <person name="Kellogg E.A."/>
            <person name="Brutnell T.P."/>
            <person name="Doust A.N."/>
            <person name="Tuskan G.A."/>
            <person name="Rokhsar D."/>
            <person name="Devos K.M."/>
        </authorList>
    </citation>
    <scope>NUCLEOTIDE SEQUENCE [LARGE SCALE GENOMIC DNA]</scope>
    <source>
        <strain evidence="3">cv. Yugu1</strain>
        <strain evidence="1">Yugu1</strain>
    </source>
</reference>
<reference evidence="2" key="3">
    <citation type="submission" date="2018-08" db="UniProtKB">
        <authorList>
            <consortium name="EnsemblPlants"/>
        </authorList>
    </citation>
    <scope>IDENTIFICATION</scope>
    <source>
        <strain evidence="2">Yugu1</strain>
    </source>
</reference>
<dbReference type="RefSeq" id="XP_004967028.1">
    <property type="nucleotide sequence ID" value="XM_004966971.1"/>
</dbReference>
<dbReference type="GO" id="GO:0006357">
    <property type="term" value="P:regulation of transcription by RNA polymerase II"/>
    <property type="evidence" value="ECO:0000318"/>
    <property type="project" value="GO_Central"/>
</dbReference>
<organism evidence="1">
    <name type="scientific">Setaria italica</name>
    <name type="common">Foxtail millet</name>
    <name type="synonym">Panicum italicum</name>
    <dbReference type="NCBI Taxonomy" id="4555"/>
    <lineage>
        <taxon>Eukaryota</taxon>
        <taxon>Viridiplantae</taxon>
        <taxon>Streptophyta</taxon>
        <taxon>Embryophyta</taxon>
        <taxon>Tracheophyta</taxon>
        <taxon>Spermatophyta</taxon>
        <taxon>Magnoliopsida</taxon>
        <taxon>Liliopsida</taxon>
        <taxon>Poales</taxon>
        <taxon>Poaceae</taxon>
        <taxon>PACMAD clade</taxon>
        <taxon>Panicoideae</taxon>
        <taxon>Panicodae</taxon>
        <taxon>Paniceae</taxon>
        <taxon>Cenchrinae</taxon>
        <taxon>Setaria</taxon>
    </lineage>
</organism>
<sequence>MMKDEEQRRDSFRKRHPTLFAMVHDLFEEFNAHAATVAFFPVGSEPQAFGGPTMESVLRTYLPADGPLRQPSSIAASHGAAGGGGGAEMAGEVAARVAGMRRELVETKALVATEWERVADAAGKIREAQATAQKENWWEVNVEALGEEELQVCVEALEILKADVQERVDAMASARMSLPRC</sequence>
<evidence type="ECO:0000313" key="1">
    <source>
        <dbReference type="EMBL" id="RCV21717.1"/>
    </source>
</evidence>
<keyword evidence="3" id="KW-1185">Reference proteome</keyword>
<dbReference type="EMBL" id="AGNK02002489">
    <property type="status" value="NOT_ANNOTATED_CDS"/>
    <property type="molecule type" value="Genomic_DNA"/>
</dbReference>
<protein>
    <recommendedName>
        <fullName evidence="4">MADS-box domain-containing protein</fullName>
    </recommendedName>
</protein>
<dbReference type="SUPFAM" id="SSF55455">
    <property type="entry name" value="SRF-like"/>
    <property type="match status" value="1"/>
</dbReference>
<dbReference type="OrthoDB" id="680042at2759"/>
<dbReference type="HOGENOM" id="CLU_053053_11_0_1"/>
<dbReference type="GO" id="GO:0000978">
    <property type="term" value="F:RNA polymerase II cis-regulatory region sequence-specific DNA binding"/>
    <property type="evidence" value="ECO:0000318"/>
    <property type="project" value="GO_Central"/>
</dbReference>
<dbReference type="AlphaFoldDB" id="K3Y1V4"/>
<proteinExistence type="predicted"/>
<dbReference type="InterPro" id="IPR036879">
    <property type="entry name" value="TF_MADSbox_sf"/>
</dbReference>
<evidence type="ECO:0000313" key="2">
    <source>
        <dbReference type="EnsemblPlants" id="KQL10716"/>
    </source>
</evidence>
<accession>K3Y1V4</accession>